<dbReference type="PANTHER" id="PTHR43685:SF5">
    <property type="entry name" value="GLYCOSYLTRANSFERASE EPSE-RELATED"/>
    <property type="match status" value="1"/>
</dbReference>
<proteinExistence type="inferred from homology"/>
<gene>
    <name evidence="5" type="ORF">CEPID_11275</name>
</gene>
<keyword evidence="2 5" id="KW-0328">Glycosyltransferase</keyword>
<dbReference type="InterPro" id="IPR050834">
    <property type="entry name" value="Glycosyltransf_2"/>
</dbReference>
<feature type="domain" description="Glycosyltransferase 2-like" evidence="4">
    <location>
        <begin position="7"/>
        <end position="136"/>
    </location>
</feature>
<dbReference type="Proteomes" id="UP000035368">
    <property type="component" value="Chromosome"/>
</dbReference>
<name>A0A0G3GSH5_9CORY</name>
<dbReference type="InterPro" id="IPR001173">
    <property type="entry name" value="Glyco_trans_2-like"/>
</dbReference>
<dbReference type="EMBL" id="CP011541">
    <property type="protein sequence ID" value="AKK04084.1"/>
    <property type="molecule type" value="Genomic_DNA"/>
</dbReference>
<dbReference type="EC" id="2.4.-.-" evidence="5"/>
<keyword evidence="6" id="KW-1185">Reference proteome</keyword>
<dbReference type="PATRIC" id="fig|1050174.4.peg.2276"/>
<dbReference type="Pfam" id="PF00535">
    <property type="entry name" value="Glycos_transf_2"/>
    <property type="match status" value="1"/>
</dbReference>
<evidence type="ECO:0000256" key="2">
    <source>
        <dbReference type="ARBA" id="ARBA00022676"/>
    </source>
</evidence>
<reference evidence="5 6" key="1">
    <citation type="submission" date="2015-05" db="EMBL/GenBank/DDBJ databases">
        <title>Complete genome sequence of Corynebacterium epidermidicanis DSM 45586, isolated from the skin of a dog suffering from pruritus.</title>
        <authorList>
            <person name="Ruckert C."/>
            <person name="Albersmeier A."/>
            <person name="Winkler A."/>
            <person name="Tauch A."/>
        </authorList>
    </citation>
    <scope>NUCLEOTIDE SEQUENCE [LARGE SCALE GENOMIC DNA]</scope>
    <source>
        <strain evidence="5 6">DSM 45586</strain>
    </source>
</reference>
<dbReference type="STRING" id="1050174.CEPID_11275"/>
<accession>A0A0G3GSH5</accession>
<dbReference type="InterPro" id="IPR029044">
    <property type="entry name" value="Nucleotide-diphossugar_trans"/>
</dbReference>
<dbReference type="RefSeq" id="WP_047240982.1">
    <property type="nucleotide sequence ID" value="NZ_CP011541.1"/>
</dbReference>
<evidence type="ECO:0000313" key="5">
    <source>
        <dbReference type="EMBL" id="AKK04084.1"/>
    </source>
</evidence>
<protein>
    <submittedName>
        <fullName evidence="5">Glycosyl transferase family 2</fullName>
        <ecNumber evidence="5">2.4.-.-</ecNumber>
    </submittedName>
</protein>
<dbReference type="SUPFAM" id="SSF53448">
    <property type="entry name" value="Nucleotide-diphospho-sugar transferases"/>
    <property type="match status" value="1"/>
</dbReference>
<dbReference type="PANTHER" id="PTHR43685">
    <property type="entry name" value="GLYCOSYLTRANSFERASE"/>
    <property type="match status" value="1"/>
</dbReference>
<dbReference type="OrthoDB" id="7665907at2"/>
<organism evidence="5 6">
    <name type="scientific">Corynebacterium epidermidicanis</name>
    <dbReference type="NCBI Taxonomy" id="1050174"/>
    <lineage>
        <taxon>Bacteria</taxon>
        <taxon>Bacillati</taxon>
        <taxon>Actinomycetota</taxon>
        <taxon>Actinomycetes</taxon>
        <taxon>Mycobacteriales</taxon>
        <taxon>Corynebacteriaceae</taxon>
        <taxon>Corynebacterium</taxon>
    </lineage>
</organism>
<sequence length="272" mass="30264">MPTLAALVTVYHRIDPTELHQCLDSLARQTRRADEIVIVEDGPVGTALRKVIDEFVQLNPEARTVVLSRNQGAGPASQAGLNTIHTDFVARLDADDIADPTRFAKQLDFFANHPHLDVLGTALAEFAGSTDNIVGVRTLPEQHTQIAKYALINSPINNPSVMIRTAAIKEAGGYRAVHLMEDYDLYARLLACGKKFHNLPEPLTFFRISDAVFQRRTGKGMLEAERQIQRNLTSYGLISKKRAMANFLIRTAYRLLPSTALKAAYGTLFHRR</sequence>
<dbReference type="AlphaFoldDB" id="A0A0G3GSH5"/>
<dbReference type="Gene3D" id="3.90.550.10">
    <property type="entry name" value="Spore Coat Polysaccharide Biosynthesis Protein SpsA, Chain A"/>
    <property type="match status" value="1"/>
</dbReference>
<evidence type="ECO:0000313" key="6">
    <source>
        <dbReference type="Proteomes" id="UP000035368"/>
    </source>
</evidence>
<comment type="similarity">
    <text evidence="1">Belongs to the glycosyltransferase 2 family.</text>
</comment>
<keyword evidence="3 5" id="KW-0808">Transferase</keyword>
<evidence type="ECO:0000256" key="1">
    <source>
        <dbReference type="ARBA" id="ARBA00006739"/>
    </source>
</evidence>
<dbReference type="GO" id="GO:0016757">
    <property type="term" value="F:glycosyltransferase activity"/>
    <property type="evidence" value="ECO:0007669"/>
    <property type="project" value="UniProtKB-KW"/>
</dbReference>
<evidence type="ECO:0000259" key="4">
    <source>
        <dbReference type="Pfam" id="PF00535"/>
    </source>
</evidence>
<evidence type="ECO:0000256" key="3">
    <source>
        <dbReference type="ARBA" id="ARBA00022679"/>
    </source>
</evidence>
<dbReference type="KEGG" id="cei:CEPID_11275"/>